<protein>
    <submittedName>
        <fullName evidence="2">Uncharacterized protein</fullName>
    </submittedName>
</protein>
<feature type="compositionally biased region" description="Polar residues" evidence="1">
    <location>
        <begin position="1"/>
        <end position="10"/>
    </location>
</feature>
<proteinExistence type="predicted"/>
<accession>A0A2P2IMQ0</accession>
<evidence type="ECO:0000256" key="1">
    <source>
        <dbReference type="SAM" id="MobiDB-lite"/>
    </source>
</evidence>
<dbReference type="EMBL" id="GGEC01002032">
    <property type="protein sequence ID" value="MBW82515.1"/>
    <property type="molecule type" value="Transcribed_RNA"/>
</dbReference>
<organism evidence="2">
    <name type="scientific">Rhizophora mucronata</name>
    <name type="common">Asiatic mangrove</name>
    <dbReference type="NCBI Taxonomy" id="61149"/>
    <lineage>
        <taxon>Eukaryota</taxon>
        <taxon>Viridiplantae</taxon>
        <taxon>Streptophyta</taxon>
        <taxon>Embryophyta</taxon>
        <taxon>Tracheophyta</taxon>
        <taxon>Spermatophyta</taxon>
        <taxon>Magnoliopsida</taxon>
        <taxon>eudicotyledons</taxon>
        <taxon>Gunneridae</taxon>
        <taxon>Pentapetalae</taxon>
        <taxon>rosids</taxon>
        <taxon>fabids</taxon>
        <taxon>Malpighiales</taxon>
        <taxon>Rhizophoraceae</taxon>
        <taxon>Rhizophora</taxon>
    </lineage>
</organism>
<feature type="compositionally biased region" description="Basic and acidic residues" evidence="1">
    <location>
        <begin position="18"/>
        <end position="28"/>
    </location>
</feature>
<feature type="region of interest" description="Disordered" evidence="1">
    <location>
        <begin position="1"/>
        <end position="28"/>
    </location>
</feature>
<name>A0A2P2IMQ0_RHIMU</name>
<dbReference type="AlphaFoldDB" id="A0A2P2IMQ0"/>
<reference evidence="2" key="1">
    <citation type="submission" date="2018-02" db="EMBL/GenBank/DDBJ databases">
        <title>Rhizophora mucronata_Transcriptome.</title>
        <authorList>
            <person name="Meera S.P."/>
            <person name="Sreeshan A."/>
            <person name="Augustine A."/>
        </authorList>
    </citation>
    <scope>NUCLEOTIDE SEQUENCE</scope>
    <source>
        <tissue evidence="2">Leaf</tissue>
    </source>
</reference>
<sequence length="28" mass="3045">MVRTGSQRSGSRAPRTVTESERSVPNKA</sequence>
<evidence type="ECO:0000313" key="2">
    <source>
        <dbReference type="EMBL" id="MBW82515.1"/>
    </source>
</evidence>